<gene>
    <name evidence="8" type="ORF">ANIA_10728</name>
</gene>
<dbReference type="VEuPathDB" id="FungiDB:AN10728"/>
<protein>
    <recommendedName>
        <fullName evidence="2">Ubiquitin-like-conjugating enzyme ATG10</fullName>
    </recommendedName>
    <alternativeName>
        <fullName evidence="7">Autophagy-related protein 10</fullName>
    </alternativeName>
</protein>
<dbReference type="RefSeq" id="XP_050468181.1">
    <property type="nucleotide sequence ID" value="XM_050612239.1"/>
</dbReference>
<dbReference type="InterPro" id="IPR007135">
    <property type="entry name" value="Atg3/Atg10"/>
</dbReference>
<comment type="similarity">
    <text evidence="1">Belongs to the ATG10 family.</text>
</comment>
<dbReference type="PANTHER" id="PTHR14957">
    <property type="entry name" value="UBIQUITIN-LIKE-CONJUGATING ENZYME ATG10"/>
    <property type="match status" value="1"/>
</dbReference>
<evidence type="ECO:0000313" key="8">
    <source>
        <dbReference type="EMBL" id="CBF81209.1"/>
    </source>
</evidence>
<keyword evidence="9" id="KW-1185">Reference proteome</keyword>
<sequence>MVQMAAGTKQGVLSSFPYLANDEFESGCRAFLHRVQLTGRLPMQWSSVRFQTNGQILKICQILSPDYDGPARSLQIEDTADLQLEAWEEDSQQEAFIRTSNSCELQVDYDILLSPTYQVPVLYFVLRRMDKLLGLDEVYEYLVPDQCKRNIRNMGIMGGISFGYHPIFETPAFFVHPCNTADTMRDVASEHDISPEAYLIIWLGLVGSSVRLQLSSDLFKATSIPKPNA</sequence>
<keyword evidence="4" id="KW-0833">Ubl conjugation pathway</keyword>
<dbReference type="GO" id="GO:0000423">
    <property type="term" value="P:mitophagy"/>
    <property type="evidence" value="ECO:0000318"/>
    <property type="project" value="GO_Central"/>
</dbReference>
<evidence type="ECO:0000256" key="4">
    <source>
        <dbReference type="ARBA" id="ARBA00022786"/>
    </source>
</evidence>
<dbReference type="GO" id="GO:0000045">
    <property type="term" value="P:autophagosome assembly"/>
    <property type="evidence" value="ECO:0000318"/>
    <property type="project" value="GO_Central"/>
</dbReference>
<evidence type="ECO:0000256" key="2">
    <source>
        <dbReference type="ARBA" id="ARBA00021099"/>
    </source>
</evidence>
<dbReference type="EMBL" id="BN001305">
    <property type="protein sequence ID" value="CBF81209.1"/>
    <property type="molecule type" value="Genomic_DNA"/>
</dbReference>
<name>C8VFF1_EMENI</name>
<dbReference type="GeneID" id="74896568"/>
<organism evidence="8 9">
    <name type="scientific">Emericella nidulans (strain FGSC A4 / ATCC 38163 / CBS 112.46 / NRRL 194 / M139)</name>
    <name type="common">Aspergillus nidulans</name>
    <dbReference type="NCBI Taxonomy" id="227321"/>
    <lineage>
        <taxon>Eukaryota</taxon>
        <taxon>Fungi</taxon>
        <taxon>Dikarya</taxon>
        <taxon>Ascomycota</taxon>
        <taxon>Pezizomycotina</taxon>
        <taxon>Eurotiomycetes</taxon>
        <taxon>Eurotiomycetidae</taxon>
        <taxon>Eurotiales</taxon>
        <taxon>Aspergillaceae</taxon>
        <taxon>Aspergillus</taxon>
        <taxon>Aspergillus subgen. Nidulantes</taxon>
    </lineage>
</organism>
<dbReference type="GO" id="GO:0032446">
    <property type="term" value="P:protein modification by small protein conjugation"/>
    <property type="evidence" value="ECO:0000318"/>
    <property type="project" value="GO_Central"/>
</dbReference>
<accession>C8VFF1</accession>
<dbReference type="eggNOG" id="KOG4741">
    <property type="taxonomic scope" value="Eukaryota"/>
</dbReference>
<reference evidence="9" key="1">
    <citation type="journal article" date="2005" name="Nature">
        <title>Sequencing of Aspergillus nidulans and comparative analysis with A. fumigatus and A. oryzae.</title>
        <authorList>
            <person name="Galagan J.E."/>
            <person name="Calvo S.E."/>
            <person name="Cuomo C."/>
            <person name="Ma L.J."/>
            <person name="Wortman J.R."/>
            <person name="Batzoglou S."/>
            <person name="Lee S.I."/>
            <person name="Basturkmen M."/>
            <person name="Spevak C.C."/>
            <person name="Clutterbuck J."/>
            <person name="Kapitonov V."/>
            <person name="Jurka J."/>
            <person name="Scazzocchio C."/>
            <person name="Farman M."/>
            <person name="Butler J."/>
            <person name="Purcell S."/>
            <person name="Harris S."/>
            <person name="Braus G.H."/>
            <person name="Draht O."/>
            <person name="Busch S."/>
            <person name="D'Enfert C."/>
            <person name="Bouchier C."/>
            <person name="Goldman G.H."/>
            <person name="Bell-Pedersen D."/>
            <person name="Griffiths-Jones S."/>
            <person name="Doonan J.H."/>
            <person name="Yu J."/>
            <person name="Vienken K."/>
            <person name="Pain A."/>
            <person name="Freitag M."/>
            <person name="Selker E.U."/>
            <person name="Archer D.B."/>
            <person name="Penalva M.A."/>
            <person name="Oakley B.R."/>
            <person name="Momany M."/>
            <person name="Tanaka T."/>
            <person name="Kumagai T."/>
            <person name="Asai K."/>
            <person name="Machida M."/>
            <person name="Nierman W.C."/>
            <person name="Denning D.W."/>
            <person name="Caddick M."/>
            <person name="Hynes M."/>
            <person name="Paoletti M."/>
            <person name="Fischer R."/>
            <person name="Miller B."/>
            <person name="Dyer P."/>
            <person name="Sachs M.S."/>
            <person name="Osmani S.A."/>
            <person name="Birren B.W."/>
        </authorList>
    </citation>
    <scope>NUCLEOTIDE SEQUENCE [LARGE SCALE GENOMIC DNA]</scope>
    <source>
        <strain evidence="9">FGSC A4 / ATCC 38163 / CBS 112.46 / NRRL 194 / M139</strain>
    </source>
</reference>
<proteinExistence type="inferred from homology"/>
<dbReference type="KEGG" id="ani:ANIA_10728"/>
<dbReference type="Pfam" id="PF03987">
    <property type="entry name" value="Autophagy_act_C"/>
    <property type="match status" value="1"/>
</dbReference>
<evidence type="ECO:0000313" key="9">
    <source>
        <dbReference type="Proteomes" id="UP000000560"/>
    </source>
</evidence>
<keyword evidence="5" id="KW-0813">Transport</keyword>
<dbReference type="PANTHER" id="PTHR14957:SF1">
    <property type="entry name" value="UBIQUITIN-LIKE-CONJUGATING ENZYME ATG10"/>
    <property type="match status" value="1"/>
</dbReference>
<dbReference type="InParanoid" id="C8VFF1"/>
<evidence type="ECO:0000256" key="3">
    <source>
        <dbReference type="ARBA" id="ARBA00022679"/>
    </source>
</evidence>
<evidence type="ECO:0000256" key="1">
    <source>
        <dbReference type="ARBA" id="ARBA00005696"/>
    </source>
</evidence>
<dbReference type="OMA" id="MGYHPDS"/>
<reference evidence="9" key="2">
    <citation type="journal article" date="2009" name="Fungal Genet. Biol.">
        <title>The 2008 update of the Aspergillus nidulans genome annotation: a community effort.</title>
        <authorList>
            <person name="Wortman J.R."/>
            <person name="Gilsenan J.M."/>
            <person name="Joardar V."/>
            <person name="Deegan J."/>
            <person name="Clutterbuck J."/>
            <person name="Andersen M.R."/>
            <person name="Archer D."/>
            <person name="Bencina M."/>
            <person name="Braus G."/>
            <person name="Coutinho P."/>
            <person name="von Dohren H."/>
            <person name="Doonan J."/>
            <person name="Driessen A.J."/>
            <person name="Durek P."/>
            <person name="Espeso E."/>
            <person name="Fekete E."/>
            <person name="Flipphi M."/>
            <person name="Estrada C.G."/>
            <person name="Geysens S."/>
            <person name="Goldman G."/>
            <person name="de Groot P.W."/>
            <person name="Hansen K."/>
            <person name="Harris S.D."/>
            <person name="Heinekamp T."/>
            <person name="Helmstaedt K."/>
            <person name="Henrissat B."/>
            <person name="Hofmann G."/>
            <person name="Homan T."/>
            <person name="Horio T."/>
            <person name="Horiuchi H."/>
            <person name="James S."/>
            <person name="Jones M."/>
            <person name="Karaffa L."/>
            <person name="Karanyi Z."/>
            <person name="Kato M."/>
            <person name="Keller N."/>
            <person name="Kelly D.E."/>
            <person name="Kiel J.A."/>
            <person name="Kim J.M."/>
            <person name="van der Klei I.J."/>
            <person name="Klis F.M."/>
            <person name="Kovalchuk A."/>
            <person name="Krasevec N."/>
            <person name="Kubicek C.P."/>
            <person name="Liu B."/>
            <person name="Maccabe A."/>
            <person name="Meyer V."/>
            <person name="Mirabito P."/>
            <person name="Miskei M."/>
            <person name="Mos M."/>
            <person name="Mullins J."/>
            <person name="Nelson D.R."/>
            <person name="Nielsen J."/>
            <person name="Oakley B.R."/>
            <person name="Osmani S.A."/>
            <person name="Pakula T."/>
            <person name="Paszewski A."/>
            <person name="Paulsen I."/>
            <person name="Pilsyk S."/>
            <person name="Pocsi I."/>
            <person name="Punt P.J."/>
            <person name="Ram A.F."/>
            <person name="Ren Q."/>
            <person name="Robellet X."/>
            <person name="Robson G."/>
            <person name="Seiboth B."/>
            <person name="van Solingen P."/>
            <person name="Specht T."/>
            <person name="Sun J."/>
            <person name="Taheri-Talesh N."/>
            <person name="Takeshita N."/>
            <person name="Ussery D."/>
            <person name="vanKuyk P.A."/>
            <person name="Visser H."/>
            <person name="van de Vondervoort P.J."/>
            <person name="de Vries R.P."/>
            <person name="Walton J."/>
            <person name="Xiang X."/>
            <person name="Xiong Y."/>
            <person name="Zeng A.P."/>
            <person name="Brandt B.W."/>
            <person name="Cornell M.J."/>
            <person name="van den Hondel C.A."/>
            <person name="Visser J."/>
            <person name="Oliver S.G."/>
            <person name="Turner G."/>
        </authorList>
    </citation>
    <scope>GENOME REANNOTATION</scope>
    <source>
        <strain evidence="9">FGSC A4 / ATCC 38163 / CBS 112.46 / NRRL 194 / M139</strain>
    </source>
</reference>
<dbReference type="Gene3D" id="3.30.1460.50">
    <property type="match status" value="1"/>
</dbReference>
<evidence type="ECO:0000256" key="5">
    <source>
        <dbReference type="ARBA" id="ARBA00022927"/>
    </source>
</evidence>
<evidence type="ECO:0000256" key="7">
    <source>
        <dbReference type="ARBA" id="ARBA00029833"/>
    </source>
</evidence>
<keyword evidence="6" id="KW-0072">Autophagy</keyword>
<dbReference type="Proteomes" id="UP000000560">
    <property type="component" value="Chromosome V"/>
</dbReference>
<evidence type="ECO:0000256" key="6">
    <source>
        <dbReference type="ARBA" id="ARBA00023006"/>
    </source>
</evidence>
<dbReference type="GO" id="GO:0061651">
    <property type="term" value="F:Atg12 conjugating enzyme activity"/>
    <property type="evidence" value="ECO:0000318"/>
    <property type="project" value="GO_Central"/>
</dbReference>
<dbReference type="GO" id="GO:0015031">
    <property type="term" value="P:protein transport"/>
    <property type="evidence" value="ECO:0007669"/>
    <property type="project" value="UniProtKB-KW"/>
</dbReference>
<dbReference type="AlphaFoldDB" id="C8VFF1"/>
<dbReference type="STRING" id="227321.C8VFF1"/>
<keyword evidence="5" id="KW-0653">Protein transport</keyword>
<dbReference type="HOGENOM" id="CLU_072332_0_2_1"/>
<keyword evidence="3" id="KW-0808">Transferase</keyword>
<dbReference type="OrthoDB" id="4089664at2759"/>